<protein>
    <submittedName>
        <fullName evidence="2">Uncharacterized protein</fullName>
    </submittedName>
</protein>
<sequence length="118" mass="12771">MPRREVGTVGHVCPFYCFYGGCKPRGGSPARRRSAGLCEPLDQCMKPAVPKTRPGIEVWTAGSESMAIGTNGDGPIYAALMAERAVFESRDVSTLLTRDAPARENHRTMGTTVSRKNV</sequence>
<feature type="compositionally biased region" description="Polar residues" evidence="1">
    <location>
        <begin position="108"/>
        <end position="118"/>
    </location>
</feature>
<keyword evidence="3" id="KW-1185">Reference proteome</keyword>
<comment type="caution">
    <text evidence="2">The sequence shown here is derived from an EMBL/GenBank/DDBJ whole genome shotgun (WGS) entry which is preliminary data.</text>
</comment>
<dbReference type="Proteomes" id="UP000887013">
    <property type="component" value="Unassembled WGS sequence"/>
</dbReference>
<feature type="region of interest" description="Disordered" evidence="1">
    <location>
        <begin position="98"/>
        <end position="118"/>
    </location>
</feature>
<name>A0A8X6QQ60_NEPPI</name>
<reference evidence="2" key="1">
    <citation type="submission" date="2020-08" db="EMBL/GenBank/DDBJ databases">
        <title>Multicomponent nature underlies the extraordinary mechanical properties of spider dragline silk.</title>
        <authorList>
            <person name="Kono N."/>
            <person name="Nakamura H."/>
            <person name="Mori M."/>
            <person name="Yoshida Y."/>
            <person name="Ohtoshi R."/>
            <person name="Malay A.D."/>
            <person name="Moran D.A.P."/>
            <person name="Tomita M."/>
            <person name="Numata K."/>
            <person name="Arakawa K."/>
        </authorList>
    </citation>
    <scope>NUCLEOTIDE SEQUENCE</scope>
</reference>
<organism evidence="2 3">
    <name type="scientific">Nephila pilipes</name>
    <name type="common">Giant wood spider</name>
    <name type="synonym">Nephila maculata</name>
    <dbReference type="NCBI Taxonomy" id="299642"/>
    <lineage>
        <taxon>Eukaryota</taxon>
        <taxon>Metazoa</taxon>
        <taxon>Ecdysozoa</taxon>
        <taxon>Arthropoda</taxon>
        <taxon>Chelicerata</taxon>
        <taxon>Arachnida</taxon>
        <taxon>Araneae</taxon>
        <taxon>Araneomorphae</taxon>
        <taxon>Entelegynae</taxon>
        <taxon>Araneoidea</taxon>
        <taxon>Nephilidae</taxon>
        <taxon>Nephila</taxon>
    </lineage>
</organism>
<evidence type="ECO:0000256" key="1">
    <source>
        <dbReference type="SAM" id="MobiDB-lite"/>
    </source>
</evidence>
<accession>A0A8X6QQ60</accession>
<dbReference type="EMBL" id="BMAW01032441">
    <property type="protein sequence ID" value="GFU25555.1"/>
    <property type="molecule type" value="Genomic_DNA"/>
</dbReference>
<evidence type="ECO:0000313" key="3">
    <source>
        <dbReference type="Proteomes" id="UP000887013"/>
    </source>
</evidence>
<dbReference type="AlphaFoldDB" id="A0A8X6QQ60"/>
<evidence type="ECO:0000313" key="2">
    <source>
        <dbReference type="EMBL" id="GFU25555.1"/>
    </source>
</evidence>
<gene>
    <name evidence="2" type="ORF">NPIL_605451</name>
</gene>
<proteinExistence type="predicted"/>